<sequence length="170" mass="19017">MSNLKIIETPTAGTSASPMLTSTVLFHLAFPVSNISDTKAYYVEGLGCTSGRENAHCLILNLYGHQLVAHVTTDPLEPPKSIYPRHFGLIFTAEADWERLRNQVGQQQLGFFHPPKNRFQNSLLEHKTFFLADPFHNLIEIKYYRHPEAIFGAQGYDAIGDRPVTEASSG</sequence>
<dbReference type="PANTHER" id="PTHR39434:SF1">
    <property type="entry name" value="VOC DOMAIN-CONTAINING PROTEIN"/>
    <property type="match status" value="1"/>
</dbReference>
<keyword evidence="3" id="KW-1185">Reference proteome</keyword>
<comment type="caution">
    <text evidence="2">The sequence shown here is derived from an EMBL/GenBank/DDBJ whole genome shotgun (WGS) entry which is preliminary data.</text>
</comment>
<dbReference type="EMBL" id="JAVMIP010000020">
    <property type="protein sequence ID" value="MDS3862028.1"/>
    <property type="molecule type" value="Genomic_DNA"/>
</dbReference>
<evidence type="ECO:0000313" key="2">
    <source>
        <dbReference type="EMBL" id="MDS3862028.1"/>
    </source>
</evidence>
<dbReference type="InterPro" id="IPR029068">
    <property type="entry name" value="Glyas_Bleomycin-R_OHBP_Dase"/>
</dbReference>
<evidence type="ECO:0000313" key="3">
    <source>
        <dbReference type="Proteomes" id="UP001268256"/>
    </source>
</evidence>
<dbReference type="SUPFAM" id="SSF54593">
    <property type="entry name" value="Glyoxalase/Bleomycin resistance protein/Dihydroxybiphenyl dioxygenase"/>
    <property type="match status" value="1"/>
</dbReference>
<feature type="domain" description="Glyoxalase/fosfomycin resistance/dioxygenase" evidence="1">
    <location>
        <begin position="26"/>
        <end position="141"/>
    </location>
</feature>
<proteinExistence type="predicted"/>
<dbReference type="Proteomes" id="UP001268256">
    <property type="component" value="Unassembled WGS sequence"/>
</dbReference>
<dbReference type="Gene3D" id="3.10.180.10">
    <property type="entry name" value="2,3-Dihydroxybiphenyl 1,2-Dioxygenase, domain 1"/>
    <property type="match status" value="1"/>
</dbReference>
<organism evidence="2 3">
    <name type="scientific">Pseudocalidococcus azoricus BACA0444</name>
    <dbReference type="NCBI Taxonomy" id="2918990"/>
    <lineage>
        <taxon>Bacteria</taxon>
        <taxon>Bacillati</taxon>
        <taxon>Cyanobacteriota</taxon>
        <taxon>Cyanophyceae</taxon>
        <taxon>Acaryochloridales</taxon>
        <taxon>Thermosynechococcaceae</taxon>
        <taxon>Pseudocalidococcus</taxon>
        <taxon>Pseudocalidococcus azoricus</taxon>
    </lineage>
</organism>
<protein>
    <submittedName>
        <fullName evidence="2">Glyoxalase</fullName>
    </submittedName>
</protein>
<accession>A0AAE4FUC5</accession>
<gene>
    <name evidence="2" type="ORF">RIF25_14595</name>
</gene>
<evidence type="ECO:0000259" key="1">
    <source>
        <dbReference type="Pfam" id="PF00903"/>
    </source>
</evidence>
<dbReference type="Pfam" id="PF00903">
    <property type="entry name" value="Glyoxalase"/>
    <property type="match status" value="1"/>
</dbReference>
<reference evidence="3" key="1">
    <citation type="submission" date="2023-07" db="EMBL/GenBank/DDBJ databases">
        <authorList>
            <person name="Luz R."/>
            <person name="Cordeiro R."/>
            <person name="Fonseca A."/>
            <person name="Goncalves V."/>
        </authorList>
    </citation>
    <scope>NUCLEOTIDE SEQUENCE [LARGE SCALE GENOMIC DNA]</scope>
    <source>
        <strain evidence="3">BACA0444</strain>
    </source>
</reference>
<name>A0AAE4FUC5_9CYAN</name>
<dbReference type="PANTHER" id="PTHR39434">
    <property type="match status" value="1"/>
</dbReference>
<dbReference type="AlphaFoldDB" id="A0AAE4FUC5"/>
<dbReference type="InterPro" id="IPR004360">
    <property type="entry name" value="Glyas_Fos-R_dOase_dom"/>
</dbReference>